<evidence type="ECO:0000313" key="2">
    <source>
        <dbReference type="EMBL" id="QDU83197.1"/>
    </source>
</evidence>
<dbReference type="AlphaFoldDB" id="A0A518CVD7"/>
<keyword evidence="3" id="KW-1185">Reference proteome</keyword>
<accession>A0A518CVD7</accession>
<proteinExistence type="predicted"/>
<dbReference type="Pfam" id="PF10262">
    <property type="entry name" value="Rdx"/>
    <property type="match status" value="1"/>
</dbReference>
<dbReference type="NCBIfam" id="TIGR02174">
    <property type="entry name" value="CXXU_selWTH"/>
    <property type="match status" value="1"/>
</dbReference>
<sequence length="57" mass="6644">MKGVFPDTDFTFDVVKGDNGAFEVSRDGQLIFSKLREKRFPAYQEIPNRFIEMDALR</sequence>
<dbReference type="InterPro" id="IPR036249">
    <property type="entry name" value="Thioredoxin-like_sf"/>
</dbReference>
<dbReference type="EMBL" id="CP036290">
    <property type="protein sequence ID" value="QDU83197.1"/>
    <property type="molecule type" value="Genomic_DNA"/>
</dbReference>
<dbReference type="SUPFAM" id="SSF52833">
    <property type="entry name" value="Thioredoxin-like"/>
    <property type="match status" value="1"/>
</dbReference>
<keyword evidence="1" id="KW-0676">Redox-active center</keyword>
<evidence type="ECO:0000313" key="3">
    <source>
        <dbReference type="Proteomes" id="UP000319342"/>
    </source>
</evidence>
<reference evidence="2 3" key="1">
    <citation type="submission" date="2019-02" db="EMBL/GenBank/DDBJ databases">
        <title>Deep-cultivation of Planctomycetes and their phenomic and genomic characterization uncovers novel biology.</title>
        <authorList>
            <person name="Wiegand S."/>
            <person name="Jogler M."/>
            <person name="Boedeker C."/>
            <person name="Pinto D."/>
            <person name="Vollmers J."/>
            <person name="Rivas-Marin E."/>
            <person name="Kohn T."/>
            <person name="Peeters S.H."/>
            <person name="Heuer A."/>
            <person name="Rast P."/>
            <person name="Oberbeckmann S."/>
            <person name="Bunk B."/>
            <person name="Jeske O."/>
            <person name="Meyerdierks A."/>
            <person name="Storesund J.E."/>
            <person name="Kallscheuer N."/>
            <person name="Luecker S."/>
            <person name="Lage O.M."/>
            <person name="Pohl T."/>
            <person name="Merkel B.J."/>
            <person name="Hornburger P."/>
            <person name="Mueller R.-W."/>
            <person name="Bruemmer F."/>
            <person name="Labrenz M."/>
            <person name="Spormann A.M."/>
            <person name="Op den Camp H."/>
            <person name="Overmann J."/>
            <person name="Amann R."/>
            <person name="Jetten M.S.M."/>
            <person name="Mascher T."/>
            <person name="Medema M.H."/>
            <person name="Devos D.P."/>
            <person name="Kaster A.-K."/>
            <person name="Ovreas L."/>
            <person name="Rohde M."/>
            <person name="Galperin M.Y."/>
            <person name="Jogler C."/>
        </authorList>
    </citation>
    <scope>NUCLEOTIDE SEQUENCE [LARGE SCALE GENOMIC DNA]</scope>
    <source>
        <strain evidence="2 3">Pla163</strain>
    </source>
</reference>
<protein>
    <submittedName>
        <fullName evidence="2">Rdx family protein</fullName>
    </submittedName>
</protein>
<dbReference type="Proteomes" id="UP000319342">
    <property type="component" value="Chromosome"/>
</dbReference>
<dbReference type="InterPro" id="IPR011893">
    <property type="entry name" value="Selenoprotein_Rdx-typ"/>
</dbReference>
<evidence type="ECO:0000256" key="1">
    <source>
        <dbReference type="ARBA" id="ARBA00023284"/>
    </source>
</evidence>
<name>A0A518CVD7_9BACT</name>
<organism evidence="2 3">
    <name type="scientific">Rohdeia mirabilis</name>
    <dbReference type="NCBI Taxonomy" id="2528008"/>
    <lineage>
        <taxon>Bacteria</taxon>
        <taxon>Pseudomonadati</taxon>
        <taxon>Planctomycetota</taxon>
        <taxon>Planctomycetia</taxon>
        <taxon>Planctomycetia incertae sedis</taxon>
        <taxon>Rohdeia</taxon>
    </lineage>
</organism>
<gene>
    <name evidence="2" type="ORF">Pla163_02950</name>
</gene>
<dbReference type="Gene3D" id="3.40.30.10">
    <property type="entry name" value="Glutaredoxin"/>
    <property type="match status" value="1"/>
</dbReference>